<sequence length="483" mass="55580">MAPVANVRVATHWQCTWGSLIGQEAFGTGPVRPNRSIQTGLNRINSSESTHIESTHQSQLVRVNPLTLTRTRDSPDRSTARPSSSRSVGPHVPIVTRDHWLGSEAPRTFFGRLSGPKMLLQVRGKSIRDWNDLPLLSSIAGRLALIELIRFRSICKDWRAASSASLDKVEAILDREPWFILYGDDNSTCTLVSECSTKKYTIDVPELNRTICLASSQGTALRQTETETELYMIRRGAASWTKHKLAFHMNIKHVAYHEGEFYFIDDRYLMVFLEIENSRFYHWRVTYSDLEMGLGFNGERDKLMELEVIPISHNFCLDLIKSLKFTKADSKEVLPYFILYLLIYALYFIILQAEIFITGILYKDDLDEFEPRKSRLIFYQETTIDGHLNSPIQGIQVFNQSTVKFLLESGSGNIVYDSEHITEIISELLALDYISKVSICGTFVPCDNFRRNRMVHYENSRVCKKQGAWFQPRFHHITQKQSW</sequence>
<feature type="compositionally biased region" description="Basic and acidic residues" evidence="1">
    <location>
        <begin position="70"/>
        <end position="79"/>
    </location>
</feature>
<dbReference type="EMBL" id="VEPZ02001173">
    <property type="protein sequence ID" value="KAE8689115.1"/>
    <property type="molecule type" value="Genomic_DNA"/>
</dbReference>
<proteinExistence type="predicted"/>
<evidence type="ECO:0008006" key="5">
    <source>
        <dbReference type="Google" id="ProtNLM"/>
    </source>
</evidence>
<evidence type="ECO:0000256" key="2">
    <source>
        <dbReference type="SAM" id="Phobius"/>
    </source>
</evidence>
<comment type="caution">
    <text evidence="3">The sequence shown here is derived from an EMBL/GenBank/DDBJ whole genome shotgun (WGS) entry which is preliminary data.</text>
</comment>
<reference evidence="3" key="1">
    <citation type="submission" date="2019-09" db="EMBL/GenBank/DDBJ databases">
        <title>Draft genome information of white flower Hibiscus syriacus.</title>
        <authorList>
            <person name="Kim Y.-M."/>
        </authorList>
    </citation>
    <scope>NUCLEOTIDE SEQUENCE [LARGE SCALE GENOMIC DNA]</scope>
    <source>
        <strain evidence="3">YM2019G1</strain>
    </source>
</reference>
<keyword evidence="2" id="KW-0812">Transmembrane</keyword>
<protein>
    <recommendedName>
        <fullName evidence="5">F-box domain-containing protein</fullName>
    </recommendedName>
</protein>
<accession>A0A6A2ZDR8</accession>
<organism evidence="3 4">
    <name type="scientific">Hibiscus syriacus</name>
    <name type="common">Rose of Sharon</name>
    <dbReference type="NCBI Taxonomy" id="106335"/>
    <lineage>
        <taxon>Eukaryota</taxon>
        <taxon>Viridiplantae</taxon>
        <taxon>Streptophyta</taxon>
        <taxon>Embryophyta</taxon>
        <taxon>Tracheophyta</taxon>
        <taxon>Spermatophyta</taxon>
        <taxon>Magnoliopsida</taxon>
        <taxon>eudicotyledons</taxon>
        <taxon>Gunneridae</taxon>
        <taxon>Pentapetalae</taxon>
        <taxon>rosids</taxon>
        <taxon>malvids</taxon>
        <taxon>Malvales</taxon>
        <taxon>Malvaceae</taxon>
        <taxon>Malvoideae</taxon>
        <taxon>Hibiscus</taxon>
    </lineage>
</organism>
<gene>
    <name evidence="3" type="ORF">F3Y22_tig00110943pilonHSYRG00084</name>
</gene>
<keyword evidence="4" id="KW-1185">Reference proteome</keyword>
<feature type="region of interest" description="Disordered" evidence="1">
    <location>
        <begin position="67"/>
        <end position="91"/>
    </location>
</feature>
<dbReference type="AlphaFoldDB" id="A0A6A2ZDR8"/>
<feature type="transmembrane region" description="Helical" evidence="2">
    <location>
        <begin position="337"/>
        <end position="362"/>
    </location>
</feature>
<name>A0A6A2ZDR8_HIBSY</name>
<evidence type="ECO:0000313" key="3">
    <source>
        <dbReference type="EMBL" id="KAE8689115.1"/>
    </source>
</evidence>
<keyword evidence="2" id="KW-0472">Membrane</keyword>
<evidence type="ECO:0000256" key="1">
    <source>
        <dbReference type="SAM" id="MobiDB-lite"/>
    </source>
</evidence>
<keyword evidence="2" id="KW-1133">Transmembrane helix</keyword>
<dbReference type="Proteomes" id="UP000436088">
    <property type="component" value="Unassembled WGS sequence"/>
</dbReference>
<evidence type="ECO:0000313" key="4">
    <source>
        <dbReference type="Proteomes" id="UP000436088"/>
    </source>
</evidence>